<proteinExistence type="inferred from homology"/>
<dbReference type="RefSeq" id="WP_243408447.1">
    <property type="nucleotide sequence ID" value="NZ_MZGU01000002.1"/>
</dbReference>
<dbReference type="InterPro" id="IPR036504">
    <property type="entry name" value="CGI121/TPRKB_sf"/>
</dbReference>
<accession>A0A2U1S9I9</accession>
<gene>
    <name evidence="2" type="ORF">MBBWO_02790</name>
</gene>
<dbReference type="GO" id="GO:0016301">
    <property type="term" value="F:kinase activity"/>
    <property type="evidence" value="ECO:0007669"/>
    <property type="project" value="UniProtKB-KW"/>
</dbReference>
<keyword evidence="3" id="KW-1185">Reference proteome</keyword>
<dbReference type="Pfam" id="PF08617">
    <property type="entry name" value="CGI-121"/>
    <property type="match status" value="1"/>
</dbReference>
<organism evidence="2 3">
    <name type="scientific">Methanobrevibacter woesei</name>
    <dbReference type="NCBI Taxonomy" id="190976"/>
    <lineage>
        <taxon>Archaea</taxon>
        <taxon>Methanobacteriati</taxon>
        <taxon>Methanobacteriota</taxon>
        <taxon>Methanomada group</taxon>
        <taxon>Methanobacteria</taxon>
        <taxon>Methanobacteriales</taxon>
        <taxon>Methanobacteriaceae</taxon>
        <taxon>Methanobrevibacter</taxon>
    </lineage>
</organism>
<dbReference type="AlphaFoldDB" id="A0A2U1S9I9"/>
<name>A0A2U1S9I9_9EURY</name>
<keyword evidence="2" id="KW-0808">Transferase</keyword>
<dbReference type="Gene3D" id="3.30.2380.10">
    <property type="entry name" value="CGI121/TPRKB"/>
    <property type="match status" value="1"/>
</dbReference>
<comment type="caution">
    <text evidence="2">The sequence shown here is derived from an EMBL/GenBank/DDBJ whole genome shotgun (WGS) entry which is preliminary data.</text>
</comment>
<comment type="similarity">
    <text evidence="1">Belongs to the CGI121/TPRKB family.</text>
</comment>
<evidence type="ECO:0000313" key="2">
    <source>
        <dbReference type="EMBL" id="PWB87162.1"/>
    </source>
</evidence>
<dbReference type="SUPFAM" id="SSF143870">
    <property type="entry name" value="PF0523-like"/>
    <property type="match status" value="1"/>
</dbReference>
<evidence type="ECO:0000313" key="3">
    <source>
        <dbReference type="Proteomes" id="UP000245577"/>
    </source>
</evidence>
<dbReference type="NCBIfam" id="NF011465">
    <property type="entry name" value="PRK14886.1-1"/>
    <property type="match status" value="1"/>
</dbReference>
<dbReference type="EMBL" id="MZGU01000002">
    <property type="protein sequence ID" value="PWB87162.1"/>
    <property type="molecule type" value="Genomic_DNA"/>
</dbReference>
<reference evidence="2 3" key="1">
    <citation type="submission" date="2017-03" db="EMBL/GenBank/DDBJ databases">
        <title>Genome sequence of Methanobrevibacter wosei.</title>
        <authorList>
            <person name="Poehlein A."/>
            <person name="Seedorf H."/>
            <person name="Daniel R."/>
        </authorList>
    </citation>
    <scope>NUCLEOTIDE SEQUENCE [LARGE SCALE GENOMIC DNA]</scope>
    <source>
        <strain evidence="2 3">DSM 11979</strain>
    </source>
</reference>
<sequence length="166" mass="18427">MMIDNSDIKVLGFKGVIDSVEDTLSEINSFKDDDSIVQLLNADAIAGKQHVIHGINQAFLAFGRDENFADDLGVEICVRCSAQKQISKSFKILGLKEGEMNLCAVLINCSDEIVDKLSSMFTRDDDVLIADNSILQKIYSISDDELDNICMEDVIIDKITKLIVDY</sequence>
<keyword evidence="2" id="KW-0418">Kinase</keyword>
<dbReference type="InterPro" id="IPR013926">
    <property type="entry name" value="CGI121/TPRKB"/>
</dbReference>
<dbReference type="Proteomes" id="UP000245577">
    <property type="component" value="Unassembled WGS sequence"/>
</dbReference>
<evidence type="ECO:0000256" key="1">
    <source>
        <dbReference type="ARBA" id="ARBA00005546"/>
    </source>
</evidence>
<protein>
    <submittedName>
        <fullName evidence="2">Kinase binding protein</fullName>
    </submittedName>
</protein>